<dbReference type="Pfam" id="PF08344">
    <property type="entry name" value="TRP_2"/>
    <property type="match status" value="1"/>
</dbReference>
<dbReference type="InterPro" id="IPR005821">
    <property type="entry name" value="Ion_trans_dom"/>
</dbReference>
<keyword evidence="6 10" id="KW-0040">ANK repeat</keyword>
<dbReference type="Pfam" id="PF00023">
    <property type="entry name" value="Ank"/>
    <property type="match status" value="1"/>
</dbReference>
<name>A0ABQ9EBP8_TEGGR</name>
<dbReference type="InterPro" id="IPR002110">
    <property type="entry name" value="Ankyrin_rpt"/>
</dbReference>
<keyword evidence="9" id="KW-0407">Ion channel</keyword>
<keyword evidence="7" id="KW-0406">Ion transport</keyword>
<evidence type="ECO:0000259" key="13">
    <source>
        <dbReference type="SMART" id="SM01420"/>
    </source>
</evidence>
<dbReference type="Pfam" id="PF00520">
    <property type="entry name" value="Ion_trans"/>
    <property type="match status" value="1"/>
</dbReference>
<comment type="caution">
    <text evidence="14">The sequence shown here is derived from an EMBL/GenBank/DDBJ whole genome shotgun (WGS) entry which is preliminary data.</text>
</comment>
<proteinExistence type="predicted"/>
<keyword evidence="8 12" id="KW-0472">Membrane</keyword>
<evidence type="ECO:0000256" key="1">
    <source>
        <dbReference type="ARBA" id="ARBA00004141"/>
    </source>
</evidence>
<dbReference type="PANTHER" id="PTHR10117">
    <property type="entry name" value="TRANSIENT RECEPTOR POTENTIAL CHANNEL"/>
    <property type="match status" value="1"/>
</dbReference>
<evidence type="ECO:0000256" key="2">
    <source>
        <dbReference type="ARBA" id="ARBA00022448"/>
    </source>
</evidence>
<comment type="subcellular location">
    <subcellularLocation>
        <location evidence="1">Membrane</location>
        <topology evidence="1">Multi-pass membrane protein</topology>
    </subcellularLocation>
</comment>
<evidence type="ECO:0000256" key="8">
    <source>
        <dbReference type="ARBA" id="ARBA00023136"/>
    </source>
</evidence>
<feature type="repeat" description="ANK" evidence="10">
    <location>
        <begin position="144"/>
        <end position="176"/>
    </location>
</feature>
<evidence type="ECO:0000313" key="15">
    <source>
        <dbReference type="Proteomes" id="UP001217089"/>
    </source>
</evidence>
<keyword evidence="3 12" id="KW-0812">Transmembrane</keyword>
<dbReference type="SMART" id="SM01420">
    <property type="entry name" value="TRP_2"/>
    <property type="match status" value="1"/>
</dbReference>
<evidence type="ECO:0000256" key="5">
    <source>
        <dbReference type="ARBA" id="ARBA00022989"/>
    </source>
</evidence>
<keyword evidence="15" id="KW-1185">Reference proteome</keyword>
<sequence length="662" mass="76429">MKKLKSTPNAVSFCKQLSTSSSSSKQSTEEEFLHAAEVGDIHTVKRLLNEQPELNADCIDGLGRNALRLAIKNEHIGVVEVLLDRSSARQIYEAVLQAISVGHTKIASIILKHRRYKEMIKERKKLGDDDRFFKTSFDESQFSPDITPLVLASHKNQYEIVQLLLSRGETIQKPHKFKCHCQECANKAKFDKLRCAKYRLNAYRGLASEAYISLSSQDPILTAFRLGYELKNLVRTLEELEIVLNKTGKPYENKYSGLARFKLAIWYGEKKILQRIKIPKININIIYFPTVKFLSEVVSFLSFLALVVVSTMESSSTISKEKSLKTVPGGVHKIYERIRNQSGEEIYGKDFPLRQVEPTTTQFLITIWIIGMVLQECHQLLSSGWRGYFKSLYNLMDAALLCLYLCSYTLLYLRINIDFIQNMHPNDTVNVTQEFISEFKERVYWLNAGIRNLFWYYTVRQNIEITQHQNVTKTSAKALEHFSEMFVTFRTMFWSLYGRGDVDVVELGPYENRMTQDFAYWIYGIYNIVMVTILVNMLIAMMARSYENINRDADVEWKFARSKLYMDYIGDEAVLPVPLNILGLARTVIKLTCCRDDEDKKEAEMDEDSQPETVGSALKGDTLLPEDTGRRFDMNSFKQMELLESCDTQTNYKTILRKSNKI</sequence>
<keyword evidence="5 12" id="KW-1133">Transmembrane helix</keyword>
<organism evidence="14 15">
    <name type="scientific">Tegillarca granosa</name>
    <name type="common">Malaysian cockle</name>
    <name type="synonym">Anadara granosa</name>
    <dbReference type="NCBI Taxonomy" id="220873"/>
    <lineage>
        <taxon>Eukaryota</taxon>
        <taxon>Metazoa</taxon>
        <taxon>Spiralia</taxon>
        <taxon>Lophotrochozoa</taxon>
        <taxon>Mollusca</taxon>
        <taxon>Bivalvia</taxon>
        <taxon>Autobranchia</taxon>
        <taxon>Pteriomorphia</taxon>
        <taxon>Arcoida</taxon>
        <taxon>Arcoidea</taxon>
        <taxon>Arcidae</taxon>
        <taxon>Tegillarca</taxon>
    </lineage>
</organism>
<feature type="transmembrane region" description="Helical" evidence="12">
    <location>
        <begin position="285"/>
        <end position="309"/>
    </location>
</feature>
<dbReference type="PANTHER" id="PTHR10117:SF54">
    <property type="entry name" value="TRANSIENT RECEPTOR POTENTIAL-GAMMA PROTEIN"/>
    <property type="match status" value="1"/>
</dbReference>
<evidence type="ECO:0000256" key="9">
    <source>
        <dbReference type="ARBA" id="ARBA00023303"/>
    </source>
</evidence>
<dbReference type="SUPFAM" id="SSF48403">
    <property type="entry name" value="Ankyrin repeat"/>
    <property type="match status" value="1"/>
</dbReference>
<dbReference type="EMBL" id="JARBDR010000917">
    <property type="protein sequence ID" value="KAJ8302753.1"/>
    <property type="molecule type" value="Genomic_DNA"/>
</dbReference>
<evidence type="ECO:0000256" key="10">
    <source>
        <dbReference type="PROSITE-ProRule" id="PRU00023"/>
    </source>
</evidence>
<keyword evidence="4" id="KW-0677">Repeat</keyword>
<evidence type="ECO:0000256" key="7">
    <source>
        <dbReference type="ARBA" id="ARBA00023065"/>
    </source>
</evidence>
<evidence type="ECO:0000256" key="3">
    <source>
        <dbReference type="ARBA" id="ARBA00022692"/>
    </source>
</evidence>
<dbReference type="PROSITE" id="PS50088">
    <property type="entry name" value="ANK_REPEAT"/>
    <property type="match status" value="1"/>
</dbReference>
<accession>A0ABQ9EBP8</accession>
<dbReference type="InterPro" id="IPR002153">
    <property type="entry name" value="TRPC_channel"/>
</dbReference>
<evidence type="ECO:0000256" key="6">
    <source>
        <dbReference type="ARBA" id="ARBA00023043"/>
    </source>
</evidence>
<dbReference type="Gene3D" id="1.25.40.20">
    <property type="entry name" value="Ankyrin repeat-containing domain"/>
    <property type="match status" value="1"/>
</dbReference>
<evidence type="ECO:0000256" key="4">
    <source>
        <dbReference type="ARBA" id="ARBA00022737"/>
    </source>
</evidence>
<evidence type="ECO:0000256" key="12">
    <source>
        <dbReference type="SAM" id="Phobius"/>
    </source>
</evidence>
<gene>
    <name evidence="14" type="ORF">KUTeg_019149</name>
</gene>
<dbReference type="InterPro" id="IPR013555">
    <property type="entry name" value="TRP_dom"/>
</dbReference>
<evidence type="ECO:0000256" key="11">
    <source>
        <dbReference type="SAM" id="MobiDB-lite"/>
    </source>
</evidence>
<dbReference type="InterPro" id="IPR036770">
    <property type="entry name" value="Ankyrin_rpt-contain_sf"/>
</dbReference>
<feature type="transmembrane region" description="Helical" evidence="12">
    <location>
        <begin position="518"/>
        <end position="541"/>
    </location>
</feature>
<dbReference type="SMART" id="SM00248">
    <property type="entry name" value="ANK"/>
    <property type="match status" value="3"/>
</dbReference>
<dbReference type="PRINTS" id="PR01097">
    <property type="entry name" value="TRNSRECEPTRP"/>
</dbReference>
<keyword evidence="2" id="KW-0813">Transport</keyword>
<protein>
    <recommendedName>
        <fullName evidence="13">Transient receptor ion channel domain-containing protein</fullName>
    </recommendedName>
</protein>
<dbReference type="Proteomes" id="UP001217089">
    <property type="component" value="Unassembled WGS sequence"/>
</dbReference>
<feature type="domain" description="Transient receptor ion channel" evidence="13">
    <location>
        <begin position="179"/>
        <end position="241"/>
    </location>
</feature>
<feature type="transmembrane region" description="Helical" evidence="12">
    <location>
        <begin position="393"/>
        <end position="415"/>
    </location>
</feature>
<evidence type="ECO:0000313" key="14">
    <source>
        <dbReference type="EMBL" id="KAJ8302753.1"/>
    </source>
</evidence>
<dbReference type="Pfam" id="PF12796">
    <property type="entry name" value="Ank_2"/>
    <property type="match status" value="1"/>
</dbReference>
<reference evidence="14 15" key="1">
    <citation type="submission" date="2022-12" db="EMBL/GenBank/DDBJ databases">
        <title>Chromosome-level genome of Tegillarca granosa.</title>
        <authorList>
            <person name="Kim J."/>
        </authorList>
    </citation>
    <scope>NUCLEOTIDE SEQUENCE [LARGE SCALE GENOMIC DNA]</scope>
    <source>
        <strain evidence="14">Teg-2019</strain>
        <tissue evidence="14">Adductor muscle</tissue>
    </source>
</reference>
<feature type="region of interest" description="Disordered" evidence="11">
    <location>
        <begin position="600"/>
        <end position="626"/>
    </location>
</feature>